<organism evidence="2 3">
    <name type="scientific">Sphingomonas mollis</name>
    <dbReference type="NCBI Taxonomy" id="2795726"/>
    <lineage>
        <taxon>Bacteria</taxon>
        <taxon>Pseudomonadati</taxon>
        <taxon>Pseudomonadota</taxon>
        <taxon>Alphaproteobacteria</taxon>
        <taxon>Sphingomonadales</taxon>
        <taxon>Sphingomonadaceae</taxon>
        <taxon>Sphingomonas</taxon>
    </lineage>
</organism>
<protein>
    <submittedName>
        <fullName evidence="2">Tetratricopeptide repeat protein</fullName>
    </submittedName>
</protein>
<dbReference type="Gene3D" id="1.25.40.10">
    <property type="entry name" value="Tetratricopeptide repeat domain"/>
    <property type="match status" value="2"/>
</dbReference>
<accession>A0ABS0XN63</accession>
<dbReference type="PROSITE" id="PS50005">
    <property type="entry name" value="TPR"/>
    <property type="match status" value="1"/>
</dbReference>
<name>A0ABS0XN63_9SPHN</name>
<dbReference type="InterPro" id="IPR019734">
    <property type="entry name" value="TPR_rpt"/>
</dbReference>
<evidence type="ECO:0000313" key="3">
    <source>
        <dbReference type="Proteomes" id="UP000640426"/>
    </source>
</evidence>
<gene>
    <name evidence="2" type="ORF">JAO74_05290</name>
</gene>
<dbReference type="Proteomes" id="UP000640426">
    <property type="component" value="Unassembled WGS sequence"/>
</dbReference>
<evidence type="ECO:0000313" key="2">
    <source>
        <dbReference type="EMBL" id="MBJ6121203.1"/>
    </source>
</evidence>
<feature type="repeat" description="TPR" evidence="1">
    <location>
        <begin position="350"/>
        <end position="383"/>
    </location>
</feature>
<sequence>MSAYLRARVAEDSGQGTEAVAAYTRALADAPANPVVAIRAYREGLAAGDAALVRHAATALAAAGVAPDDAALWPLVDAARANDPAAVERALPALDNGRLRILLPALRAWIAAARGQDGLAIEAPKDDAVARRLVNETRALLLIGAGRLPEGIAATQALGGTIPSGAQLAAAELLIGGGHDEAAATLLGRRPGQLAAARADATARPTLAFGVSRLLLRLADDLGGDRPSSLGLSFARAALDADPGYARARLILAEQLALADDPDRALAQLALVPADGPLGATAAGRRINLLDAQDRAADALAAARIRAEAGDAVAVDRARYADLLVAADRPADAIPFYAALTKDADASKNWATWLRYGAALDQAGQWKDARRVLRRAVDLGPQEPSALNYLGYAMIEHGEDLPDATRMLERAHALAADDASIADSLGWAYHRIGQTPRGLPLLERAAADAPANAEIAEHLGDAYWSLGRRYEARYAWAAAAVTAEPPATARLATKQESGL</sequence>
<proteinExistence type="predicted"/>
<keyword evidence="3" id="KW-1185">Reference proteome</keyword>
<reference evidence="3" key="1">
    <citation type="submission" date="2020-12" db="EMBL/GenBank/DDBJ databases">
        <title>Hymenobacter sp.</title>
        <authorList>
            <person name="Kim M.K."/>
        </authorList>
    </citation>
    <scope>NUCLEOTIDE SEQUENCE [LARGE SCALE GENOMIC DNA]</scope>
    <source>
        <strain evidence="3">BT553</strain>
    </source>
</reference>
<comment type="caution">
    <text evidence="2">The sequence shown here is derived from an EMBL/GenBank/DDBJ whole genome shotgun (WGS) entry which is preliminary data.</text>
</comment>
<dbReference type="SUPFAM" id="SSF48452">
    <property type="entry name" value="TPR-like"/>
    <property type="match status" value="2"/>
</dbReference>
<keyword evidence="1" id="KW-0802">TPR repeat</keyword>
<dbReference type="InterPro" id="IPR011990">
    <property type="entry name" value="TPR-like_helical_dom_sf"/>
</dbReference>
<dbReference type="EMBL" id="JAELXS010000002">
    <property type="protein sequence ID" value="MBJ6121203.1"/>
    <property type="molecule type" value="Genomic_DNA"/>
</dbReference>
<evidence type="ECO:0000256" key="1">
    <source>
        <dbReference type="PROSITE-ProRule" id="PRU00339"/>
    </source>
</evidence>
<dbReference type="Pfam" id="PF13429">
    <property type="entry name" value="TPR_15"/>
    <property type="match status" value="1"/>
</dbReference>